<feature type="compositionally biased region" description="Polar residues" evidence="1">
    <location>
        <begin position="231"/>
        <end position="242"/>
    </location>
</feature>
<dbReference type="Pfam" id="PF14299">
    <property type="entry name" value="PP2"/>
    <property type="match status" value="1"/>
</dbReference>
<organism evidence="2 3">
    <name type="scientific">Acorus calamus</name>
    <name type="common">Sweet flag</name>
    <dbReference type="NCBI Taxonomy" id="4465"/>
    <lineage>
        <taxon>Eukaryota</taxon>
        <taxon>Viridiplantae</taxon>
        <taxon>Streptophyta</taxon>
        <taxon>Embryophyta</taxon>
        <taxon>Tracheophyta</taxon>
        <taxon>Spermatophyta</taxon>
        <taxon>Magnoliopsida</taxon>
        <taxon>Liliopsida</taxon>
        <taxon>Acoraceae</taxon>
        <taxon>Acorus</taxon>
    </lineage>
</organism>
<evidence type="ECO:0000313" key="3">
    <source>
        <dbReference type="Proteomes" id="UP001180020"/>
    </source>
</evidence>
<evidence type="ECO:0000313" key="2">
    <source>
        <dbReference type="EMBL" id="KAK1306593.1"/>
    </source>
</evidence>
<keyword evidence="3" id="KW-1185">Reference proteome</keyword>
<reference evidence="2" key="1">
    <citation type="journal article" date="2023" name="Nat. Commun.">
        <title>Diploid and tetraploid genomes of Acorus and the evolution of monocots.</title>
        <authorList>
            <person name="Ma L."/>
            <person name="Liu K.W."/>
            <person name="Li Z."/>
            <person name="Hsiao Y.Y."/>
            <person name="Qi Y."/>
            <person name="Fu T."/>
            <person name="Tang G.D."/>
            <person name="Zhang D."/>
            <person name="Sun W.H."/>
            <person name="Liu D.K."/>
            <person name="Li Y."/>
            <person name="Chen G.Z."/>
            <person name="Liu X.D."/>
            <person name="Liao X.Y."/>
            <person name="Jiang Y.T."/>
            <person name="Yu X."/>
            <person name="Hao Y."/>
            <person name="Huang J."/>
            <person name="Zhao X.W."/>
            <person name="Ke S."/>
            <person name="Chen Y.Y."/>
            <person name="Wu W.L."/>
            <person name="Hsu J.L."/>
            <person name="Lin Y.F."/>
            <person name="Huang M.D."/>
            <person name="Li C.Y."/>
            <person name="Huang L."/>
            <person name="Wang Z.W."/>
            <person name="Zhao X."/>
            <person name="Zhong W.Y."/>
            <person name="Peng D.H."/>
            <person name="Ahmad S."/>
            <person name="Lan S."/>
            <person name="Zhang J.S."/>
            <person name="Tsai W.C."/>
            <person name="Van de Peer Y."/>
            <person name="Liu Z.J."/>
        </authorList>
    </citation>
    <scope>NUCLEOTIDE SEQUENCE</scope>
    <source>
        <strain evidence="2">CP</strain>
    </source>
</reference>
<evidence type="ECO:0000256" key="1">
    <source>
        <dbReference type="SAM" id="MobiDB-lite"/>
    </source>
</evidence>
<dbReference type="Proteomes" id="UP001180020">
    <property type="component" value="Unassembled WGS sequence"/>
</dbReference>
<protein>
    <submittedName>
        <fullName evidence="2">Uncharacterized protein</fullName>
    </submittedName>
</protein>
<comment type="caution">
    <text evidence="2">The sequence shown here is derived from an EMBL/GenBank/DDBJ whole genome shotgun (WGS) entry which is preliminary data.</text>
</comment>
<dbReference type="EMBL" id="JAUJYO010000010">
    <property type="protein sequence ID" value="KAK1306593.1"/>
    <property type="molecule type" value="Genomic_DNA"/>
</dbReference>
<accession>A0AAV9E2S4</accession>
<reference evidence="2" key="2">
    <citation type="submission" date="2023-06" db="EMBL/GenBank/DDBJ databases">
        <authorList>
            <person name="Ma L."/>
            <person name="Liu K.-W."/>
            <person name="Li Z."/>
            <person name="Hsiao Y.-Y."/>
            <person name="Qi Y."/>
            <person name="Fu T."/>
            <person name="Tang G."/>
            <person name="Zhang D."/>
            <person name="Sun W.-H."/>
            <person name="Liu D.-K."/>
            <person name="Li Y."/>
            <person name="Chen G.-Z."/>
            <person name="Liu X.-D."/>
            <person name="Liao X.-Y."/>
            <person name="Jiang Y.-T."/>
            <person name="Yu X."/>
            <person name="Hao Y."/>
            <person name="Huang J."/>
            <person name="Zhao X.-W."/>
            <person name="Ke S."/>
            <person name="Chen Y.-Y."/>
            <person name="Wu W.-L."/>
            <person name="Hsu J.-L."/>
            <person name="Lin Y.-F."/>
            <person name="Huang M.-D."/>
            <person name="Li C.-Y."/>
            <person name="Huang L."/>
            <person name="Wang Z.-W."/>
            <person name="Zhao X."/>
            <person name="Zhong W.-Y."/>
            <person name="Peng D.-H."/>
            <person name="Ahmad S."/>
            <person name="Lan S."/>
            <person name="Zhang J.-S."/>
            <person name="Tsai W.-C."/>
            <person name="Van De Peer Y."/>
            <person name="Liu Z.-J."/>
        </authorList>
    </citation>
    <scope>NUCLEOTIDE SEQUENCE</scope>
    <source>
        <strain evidence="2">CP</strain>
        <tissue evidence="2">Leaves</tissue>
    </source>
</reference>
<name>A0AAV9E2S4_ACOCL</name>
<gene>
    <name evidence="2" type="ORF">QJS10_CPA10g02024</name>
</gene>
<dbReference type="AlphaFoldDB" id="A0AAV9E2S4"/>
<dbReference type="InterPro" id="IPR025886">
    <property type="entry name" value="PP2-like"/>
</dbReference>
<proteinExistence type="predicted"/>
<sequence>MDICWLAADGDFDGLLLSPGVNYEVVFILTMKDFSHGWDNIVTLRLERPDNTEHEEEIILDPEEFKGQWGGVSGWRIQFWGGFKGKGGGVQAVRNHKRTVEGRARHQRGPFTASEGYSNDFNTYVKQGPVVVCVTQGTSGEWGGEKDIRRRREGAGLREGCGRVEEGCYGTGQMAGVTGQNRRSGLRSEELSFTTTTTFLIGMSLGEEFDDWPTVEKIPFKTRAMPKPSKATDSNQYENTTKILCKQLRED</sequence>
<feature type="region of interest" description="Disordered" evidence="1">
    <location>
        <begin position="223"/>
        <end position="242"/>
    </location>
</feature>